<dbReference type="Proteomes" id="UP001207468">
    <property type="component" value="Unassembled WGS sequence"/>
</dbReference>
<sequence>MEQAKYTELTYLALCSSGHDTKNHSTRKRLPFCLYLDYQPLVQSDLHCANTPKEKEDTRRIDSDRTQVQCLQRLSKTKVLKDGSNSGGDGNFKGVIVSCMPHLGVQLELYRSDHSAVTATLVVMGFLFALRRYRVPSQTLHPKGLMTVNESYRCSRDVLASNQSRASAQRPSLQSGTLIRQYSRLILTKGSPEVTMHLWHRHEPRAAQHNVACAYSEPAKKNTPVANVKCRAVGGYCVRDGCGLSPGVLKVRWMERRDSIKTASTTRYATLSCVGMITTLAPDPHTSQISQSRSKVTQRDAAIPMGLNIIKPQYRMTTTNRRELCQPEKDREPAVPRQYVTANLTEKRFEFKLFTCSAAASRSTAVAPNAITTWVGRGLDPSGQQ</sequence>
<proteinExistence type="predicted"/>
<accession>A0ACC0TZI9</accession>
<organism evidence="1 2">
    <name type="scientific">Russula earlei</name>
    <dbReference type="NCBI Taxonomy" id="71964"/>
    <lineage>
        <taxon>Eukaryota</taxon>
        <taxon>Fungi</taxon>
        <taxon>Dikarya</taxon>
        <taxon>Basidiomycota</taxon>
        <taxon>Agaricomycotina</taxon>
        <taxon>Agaricomycetes</taxon>
        <taxon>Russulales</taxon>
        <taxon>Russulaceae</taxon>
        <taxon>Russula</taxon>
    </lineage>
</organism>
<gene>
    <name evidence="1" type="ORF">F5148DRAFT_1326152</name>
</gene>
<evidence type="ECO:0000313" key="1">
    <source>
        <dbReference type="EMBL" id="KAI9454805.1"/>
    </source>
</evidence>
<comment type="caution">
    <text evidence="1">The sequence shown here is derived from an EMBL/GenBank/DDBJ whole genome shotgun (WGS) entry which is preliminary data.</text>
</comment>
<name>A0ACC0TZI9_9AGAM</name>
<evidence type="ECO:0000313" key="2">
    <source>
        <dbReference type="Proteomes" id="UP001207468"/>
    </source>
</evidence>
<reference evidence="1" key="1">
    <citation type="submission" date="2021-03" db="EMBL/GenBank/DDBJ databases">
        <title>Evolutionary priming and transition to the ectomycorrhizal habit in an iconic lineage of mushroom-forming fungi: is preadaptation a requirement?</title>
        <authorList>
            <consortium name="DOE Joint Genome Institute"/>
            <person name="Looney B.P."/>
            <person name="Miyauchi S."/>
            <person name="Morin E."/>
            <person name="Drula E."/>
            <person name="Courty P.E."/>
            <person name="Chicoki N."/>
            <person name="Fauchery L."/>
            <person name="Kohler A."/>
            <person name="Kuo A."/>
            <person name="LaButti K."/>
            <person name="Pangilinan J."/>
            <person name="Lipzen A."/>
            <person name="Riley R."/>
            <person name="Andreopoulos W."/>
            <person name="He G."/>
            <person name="Johnson J."/>
            <person name="Barry K.W."/>
            <person name="Grigoriev I.V."/>
            <person name="Nagy L."/>
            <person name="Hibbett D."/>
            <person name="Henrissat B."/>
            <person name="Matheny P.B."/>
            <person name="Labbe J."/>
            <person name="Martin A.F."/>
        </authorList>
    </citation>
    <scope>NUCLEOTIDE SEQUENCE</scope>
    <source>
        <strain evidence="1">BPL698</strain>
    </source>
</reference>
<keyword evidence="2" id="KW-1185">Reference proteome</keyword>
<dbReference type="EMBL" id="JAGFNK010000267">
    <property type="protein sequence ID" value="KAI9454805.1"/>
    <property type="molecule type" value="Genomic_DNA"/>
</dbReference>
<protein>
    <submittedName>
        <fullName evidence="1">Uncharacterized protein</fullName>
    </submittedName>
</protein>